<evidence type="ECO:0008006" key="4">
    <source>
        <dbReference type="Google" id="ProtNLM"/>
    </source>
</evidence>
<evidence type="ECO:0000313" key="3">
    <source>
        <dbReference type="Proteomes" id="UP000600139"/>
    </source>
</evidence>
<reference evidence="2" key="1">
    <citation type="submission" date="2021-01" db="EMBL/GenBank/DDBJ databases">
        <title>Modified the classification status of verrucomicrobia.</title>
        <authorList>
            <person name="Feng X."/>
        </authorList>
    </citation>
    <scope>NUCLEOTIDE SEQUENCE</scope>
    <source>
        <strain evidence="2">JCM 18052</strain>
    </source>
</reference>
<dbReference type="AlphaFoldDB" id="A0A934R9E3"/>
<feature type="signal peptide" evidence="1">
    <location>
        <begin position="1"/>
        <end position="21"/>
    </location>
</feature>
<proteinExistence type="predicted"/>
<gene>
    <name evidence="2" type="ORF">JIN84_17700</name>
</gene>
<sequence length="227" mass="25801">MTGRARILLLISLLLTSFCSADHVIVTGGTALRKWENYRVTEDQHDRWWANFVRASTLRMAEIRKAYGANAPIVWLVYQPAYQARGREDGKPYTSWIAEQAAKRKVTLVWFNSSGDFLQKLNSRPRGSVETFDFFGHSNRHAFMFDYSAEIIGASTAWLHERDLPRIRSSIFARNAYCKSWGCHTGESMSAVWRKSTGTALEGARGPTVYNDVGQGKLPFVRGSWVR</sequence>
<feature type="chain" id="PRO_5037757091" description="DUF4038 domain-containing protein" evidence="1">
    <location>
        <begin position="22"/>
        <end position="227"/>
    </location>
</feature>
<evidence type="ECO:0000256" key="1">
    <source>
        <dbReference type="SAM" id="SignalP"/>
    </source>
</evidence>
<evidence type="ECO:0000313" key="2">
    <source>
        <dbReference type="EMBL" id="MBK1817459.1"/>
    </source>
</evidence>
<comment type="caution">
    <text evidence="2">The sequence shown here is derived from an EMBL/GenBank/DDBJ whole genome shotgun (WGS) entry which is preliminary data.</text>
</comment>
<dbReference type="EMBL" id="JAENIK010000012">
    <property type="protein sequence ID" value="MBK1817459.1"/>
    <property type="molecule type" value="Genomic_DNA"/>
</dbReference>
<organism evidence="2 3">
    <name type="scientific">Luteolibacter yonseiensis</name>
    <dbReference type="NCBI Taxonomy" id="1144680"/>
    <lineage>
        <taxon>Bacteria</taxon>
        <taxon>Pseudomonadati</taxon>
        <taxon>Verrucomicrobiota</taxon>
        <taxon>Verrucomicrobiia</taxon>
        <taxon>Verrucomicrobiales</taxon>
        <taxon>Verrucomicrobiaceae</taxon>
        <taxon>Luteolibacter</taxon>
    </lineage>
</organism>
<dbReference type="Proteomes" id="UP000600139">
    <property type="component" value="Unassembled WGS sequence"/>
</dbReference>
<dbReference type="RefSeq" id="WP_200352399.1">
    <property type="nucleotide sequence ID" value="NZ_BAABHZ010000001.1"/>
</dbReference>
<protein>
    <recommendedName>
        <fullName evidence="4">DUF4038 domain-containing protein</fullName>
    </recommendedName>
</protein>
<accession>A0A934R9E3</accession>
<name>A0A934R9E3_9BACT</name>
<keyword evidence="3" id="KW-1185">Reference proteome</keyword>
<keyword evidence="1" id="KW-0732">Signal</keyword>